<dbReference type="InterPro" id="IPR028992">
    <property type="entry name" value="Hedgehog/Intein_dom"/>
</dbReference>
<dbReference type="InterPro" id="IPR036844">
    <property type="entry name" value="Hint_dom_sf"/>
</dbReference>
<dbReference type="Pfam" id="PF13403">
    <property type="entry name" value="Hint_2"/>
    <property type="match status" value="1"/>
</dbReference>
<dbReference type="OrthoDB" id="7873527at2"/>
<evidence type="ECO:0000259" key="1">
    <source>
        <dbReference type="Pfam" id="PF13403"/>
    </source>
</evidence>
<dbReference type="EMBL" id="QBUD01000008">
    <property type="protein sequence ID" value="PUB13154.1"/>
    <property type="molecule type" value="Genomic_DNA"/>
</dbReference>
<proteinExistence type="predicted"/>
<evidence type="ECO:0000313" key="2">
    <source>
        <dbReference type="EMBL" id="PUB13154.1"/>
    </source>
</evidence>
<dbReference type="RefSeq" id="WP_108387032.1">
    <property type="nucleotide sequence ID" value="NZ_QBUD01000008.1"/>
</dbReference>
<dbReference type="AlphaFoldDB" id="A0A2T6KDN1"/>
<feature type="domain" description="Hedgehog/Intein (Hint)" evidence="1">
    <location>
        <begin position="23"/>
        <end position="148"/>
    </location>
</feature>
<keyword evidence="3" id="KW-1185">Reference proteome</keyword>
<gene>
    <name evidence="2" type="ORF">C8N45_10875</name>
</gene>
<dbReference type="Proteomes" id="UP000244523">
    <property type="component" value="Unassembled WGS sequence"/>
</dbReference>
<accession>A0A2T6KDN1</accession>
<evidence type="ECO:0000313" key="3">
    <source>
        <dbReference type="Proteomes" id="UP000244523"/>
    </source>
</evidence>
<dbReference type="SUPFAM" id="SSF51294">
    <property type="entry name" value="Hedgehog/intein (Hint) domain"/>
    <property type="match status" value="1"/>
</dbReference>
<name>A0A2T6KDN1_9RHOB</name>
<comment type="caution">
    <text evidence="2">The sequence shown here is derived from an EMBL/GenBank/DDBJ whole genome shotgun (WGS) entry which is preliminary data.</text>
</comment>
<reference evidence="2 3" key="1">
    <citation type="submission" date="2018-04" db="EMBL/GenBank/DDBJ databases">
        <title>Genomic Encyclopedia of Archaeal and Bacterial Type Strains, Phase II (KMG-II): from individual species to whole genera.</title>
        <authorList>
            <person name="Goeker M."/>
        </authorList>
    </citation>
    <scope>NUCLEOTIDE SEQUENCE [LARGE SCALE GENOMIC DNA]</scope>
    <source>
        <strain evidence="2 3">DSM 29955</strain>
    </source>
</reference>
<organism evidence="2 3">
    <name type="scientific">Yoonia sediminilitoris</name>
    <dbReference type="NCBI Taxonomy" id="1286148"/>
    <lineage>
        <taxon>Bacteria</taxon>
        <taxon>Pseudomonadati</taxon>
        <taxon>Pseudomonadota</taxon>
        <taxon>Alphaproteobacteria</taxon>
        <taxon>Rhodobacterales</taxon>
        <taxon>Paracoccaceae</taxon>
        <taxon>Yoonia</taxon>
    </lineage>
</organism>
<protein>
    <submittedName>
        <fullName evidence="2">Hint domain-containing protein</fullName>
    </submittedName>
</protein>
<sequence>MRKTAQKNTDPFHVIHVSETGICPGTEIMTLDGELPVEHLMAGDRVITRAGVAVLAGVTTRRAKVRPIVIKGGSFGHTRPGVDMTVTPATRIHVRDWRAQALFGSDSADIAAQRLADGEFVSQATWRLMQVFDLQFENESIIYANGVEIVLPAAA</sequence>